<evidence type="ECO:0000313" key="3">
    <source>
        <dbReference type="Proteomes" id="UP000009399"/>
    </source>
</evidence>
<protein>
    <submittedName>
        <fullName evidence="2">Uncharacterized protein</fullName>
    </submittedName>
</protein>
<gene>
    <name evidence="2" type="ORF">MOS_151</name>
</gene>
<keyword evidence="1" id="KW-0472">Membrane</keyword>
<accession>A0AAI8AMG1</accession>
<keyword evidence="1" id="KW-0812">Transmembrane</keyword>
<dbReference type="EMBL" id="CP003914">
    <property type="protein sequence ID" value="AFX74082.1"/>
    <property type="molecule type" value="Genomic_DNA"/>
</dbReference>
<name>A0AAI8AMG1_MESHY</name>
<proteinExistence type="predicted"/>
<dbReference type="Proteomes" id="UP000009399">
    <property type="component" value="Chromosome"/>
</dbReference>
<feature type="transmembrane region" description="Helical" evidence="1">
    <location>
        <begin position="6"/>
        <end position="27"/>
    </location>
</feature>
<keyword evidence="1" id="KW-1133">Transmembrane helix</keyword>
<dbReference type="AlphaFoldDB" id="A0AAI8AMG1"/>
<reference evidence="2 3" key="1">
    <citation type="journal article" date="2013" name="Genome Announc.">
        <title>Complete Genome Sequence of Mycoplasma hyorhinis Strain SK76.</title>
        <authorList>
            <person name="Goodison S."/>
            <person name="Urquidi V."/>
            <person name="Kumar D."/>
            <person name="Reyes L."/>
            <person name="Rosser C.J."/>
        </authorList>
    </citation>
    <scope>NUCLEOTIDE SEQUENCE [LARGE SCALE GENOMIC DNA]</scope>
    <source>
        <strain evidence="2 3">SK76</strain>
    </source>
</reference>
<evidence type="ECO:0000313" key="2">
    <source>
        <dbReference type="EMBL" id="AFX74082.1"/>
    </source>
</evidence>
<evidence type="ECO:0000256" key="1">
    <source>
        <dbReference type="SAM" id="Phobius"/>
    </source>
</evidence>
<dbReference type="KEGG" id="mhs:MOS_151"/>
<sequence length="57" mass="6644">MFHSLTTNFLLAKFIVANFSLLIKFLFWLNEKIGKKTNEVIVPIANESLKNFLILFI</sequence>
<organism evidence="2 3">
    <name type="scientific">Mesomycoplasma hyorhinis SK76</name>
    <dbReference type="NCBI Taxonomy" id="1118964"/>
    <lineage>
        <taxon>Bacteria</taxon>
        <taxon>Bacillati</taxon>
        <taxon>Mycoplasmatota</taxon>
        <taxon>Mycoplasmoidales</taxon>
        <taxon>Metamycoplasmataceae</taxon>
        <taxon>Mesomycoplasma</taxon>
    </lineage>
</organism>